<keyword evidence="1" id="KW-0472">Membrane</keyword>
<feature type="transmembrane region" description="Helical" evidence="1">
    <location>
        <begin position="20"/>
        <end position="39"/>
    </location>
</feature>
<protein>
    <submittedName>
        <fullName evidence="2">Uncharacterized protein</fullName>
    </submittedName>
</protein>
<evidence type="ECO:0000256" key="1">
    <source>
        <dbReference type="SAM" id="Phobius"/>
    </source>
</evidence>
<dbReference type="EMBL" id="BT148008">
    <property type="protein sequence ID" value="AFK47802.1"/>
    <property type="molecule type" value="mRNA"/>
</dbReference>
<evidence type="ECO:0000313" key="2">
    <source>
        <dbReference type="EMBL" id="AFK47802.1"/>
    </source>
</evidence>
<keyword evidence="1" id="KW-0812">Transmembrane</keyword>
<name>I3T5L0_LOTJA</name>
<dbReference type="AlphaFoldDB" id="I3T5L0"/>
<reference evidence="2" key="1">
    <citation type="submission" date="2012-05" db="EMBL/GenBank/DDBJ databases">
        <authorList>
            <person name="Krishnakumar V."/>
            <person name="Cheung F."/>
            <person name="Xiao Y."/>
            <person name="Chan A."/>
            <person name="Moskal W.A."/>
            <person name="Town C.D."/>
        </authorList>
    </citation>
    <scope>NUCLEOTIDE SEQUENCE</scope>
</reference>
<organism evidence="2">
    <name type="scientific">Lotus japonicus</name>
    <name type="common">Lotus corniculatus var. japonicus</name>
    <dbReference type="NCBI Taxonomy" id="34305"/>
    <lineage>
        <taxon>Eukaryota</taxon>
        <taxon>Viridiplantae</taxon>
        <taxon>Streptophyta</taxon>
        <taxon>Embryophyta</taxon>
        <taxon>Tracheophyta</taxon>
        <taxon>Spermatophyta</taxon>
        <taxon>Magnoliopsida</taxon>
        <taxon>eudicotyledons</taxon>
        <taxon>Gunneridae</taxon>
        <taxon>Pentapetalae</taxon>
        <taxon>rosids</taxon>
        <taxon>fabids</taxon>
        <taxon>Fabales</taxon>
        <taxon>Fabaceae</taxon>
        <taxon>Papilionoideae</taxon>
        <taxon>50 kb inversion clade</taxon>
        <taxon>NPAAA clade</taxon>
        <taxon>Hologalegina</taxon>
        <taxon>robinioid clade</taxon>
        <taxon>Loteae</taxon>
        <taxon>Lotus</taxon>
    </lineage>
</organism>
<keyword evidence="1" id="KW-1133">Transmembrane helix</keyword>
<sequence length="42" mass="5024">MSFCHLFFEGRVVELDLYSFVYIAYICQLMIKLIFGLIVKFL</sequence>
<proteinExistence type="evidence at transcript level"/>
<accession>I3T5L0</accession>